<name>A0A222ZR00_9CAUD</name>
<dbReference type="Proteomes" id="UP000223247">
    <property type="component" value="Segment"/>
</dbReference>
<keyword evidence="2" id="KW-1185">Reference proteome</keyword>
<dbReference type="GeneID" id="63209154"/>
<proteinExistence type="predicted"/>
<dbReference type="KEGG" id="vg:63209154"/>
<dbReference type="EMBL" id="MF140414">
    <property type="protein sequence ID" value="ASR87166.1"/>
    <property type="molecule type" value="Genomic_DNA"/>
</dbReference>
<gene>
    <name evidence="1" type="primary">45</name>
    <name evidence="1" type="ORF">KRYPTON555_45</name>
</gene>
<sequence length="74" mass="8390">MAGIVDTFRTCRVRYQSVEVRMAQLSCELNCGASYTEEYQLHLHHYASEKGILPTCGKGRERKARNAERGNQVA</sequence>
<evidence type="ECO:0000313" key="1">
    <source>
        <dbReference type="EMBL" id="ASR87166.1"/>
    </source>
</evidence>
<reference evidence="1 2" key="1">
    <citation type="submission" date="2017-05" db="EMBL/GenBank/DDBJ databases">
        <authorList>
            <person name="Stoner T.H."/>
            <person name="Garlena R.A."/>
            <person name="Russell D.A."/>
            <person name="Pope W.H."/>
            <person name="Jacobs-Sera D."/>
            <person name="Hatfull G.F."/>
        </authorList>
    </citation>
    <scope>NUCLEOTIDE SEQUENCE [LARGE SCALE GENOMIC DNA]</scope>
</reference>
<evidence type="ECO:0000313" key="2">
    <source>
        <dbReference type="Proteomes" id="UP000223247"/>
    </source>
</evidence>
<protein>
    <submittedName>
        <fullName evidence="1">Uncharacterized protein</fullName>
    </submittedName>
</protein>
<accession>A0A222ZR00</accession>
<organism evidence="1 2">
    <name type="scientific">Mycobacterium phage Krypton555</name>
    <dbReference type="NCBI Taxonomy" id="2015885"/>
    <lineage>
        <taxon>Viruses</taxon>
        <taxon>Duplodnaviria</taxon>
        <taxon>Heunggongvirae</taxon>
        <taxon>Uroviricota</taxon>
        <taxon>Caudoviricetes</taxon>
        <taxon>Vilmaviridae</taxon>
        <taxon>Lclasvirinae</taxon>
        <taxon>Lumosvirus</taxon>
        <taxon>Lumosvirus krypton555</taxon>
    </lineage>
</organism>
<dbReference type="RefSeq" id="YP_010012631.1">
    <property type="nucleotide sequence ID" value="NC_053505.1"/>
</dbReference>